<keyword evidence="2" id="KW-1185">Reference proteome</keyword>
<sequence length="107" mass="12843">MWWAELCFRPLNQRTKTPFCFLCKKCQTFAVIYLKIYPICCTKLHLRTLKYSALDPPPPERRSEITFSSQSRTAFYAYDASNKTFESYRLPDEFWDDCLFPLRYISL</sequence>
<dbReference type="AlphaFoldDB" id="A0A9Q0YLS4"/>
<reference evidence="1" key="1">
    <citation type="submission" date="2021-10" db="EMBL/GenBank/DDBJ databases">
        <title>Tropical sea cucumber genome reveals ecological adaptation and Cuvierian tubules defense mechanism.</title>
        <authorList>
            <person name="Chen T."/>
        </authorList>
    </citation>
    <scope>NUCLEOTIDE SEQUENCE</scope>
    <source>
        <strain evidence="1">Nanhai2018</strain>
        <tissue evidence="1">Muscle</tissue>
    </source>
</reference>
<dbReference type="EMBL" id="JAIZAY010000018">
    <property type="protein sequence ID" value="KAJ8024787.1"/>
    <property type="molecule type" value="Genomic_DNA"/>
</dbReference>
<name>A0A9Q0YLS4_HOLLE</name>
<comment type="caution">
    <text evidence="1">The sequence shown here is derived from an EMBL/GenBank/DDBJ whole genome shotgun (WGS) entry which is preliminary data.</text>
</comment>
<evidence type="ECO:0000313" key="2">
    <source>
        <dbReference type="Proteomes" id="UP001152320"/>
    </source>
</evidence>
<organism evidence="1 2">
    <name type="scientific">Holothuria leucospilota</name>
    <name type="common">Black long sea cucumber</name>
    <name type="synonym">Mertensiothuria leucospilota</name>
    <dbReference type="NCBI Taxonomy" id="206669"/>
    <lineage>
        <taxon>Eukaryota</taxon>
        <taxon>Metazoa</taxon>
        <taxon>Echinodermata</taxon>
        <taxon>Eleutherozoa</taxon>
        <taxon>Echinozoa</taxon>
        <taxon>Holothuroidea</taxon>
        <taxon>Aspidochirotacea</taxon>
        <taxon>Aspidochirotida</taxon>
        <taxon>Holothuriidae</taxon>
        <taxon>Holothuria</taxon>
    </lineage>
</organism>
<dbReference type="Proteomes" id="UP001152320">
    <property type="component" value="Chromosome 18"/>
</dbReference>
<gene>
    <name evidence="1" type="ORF">HOLleu_34797</name>
</gene>
<proteinExistence type="predicted"/>
<evidence type="ECO:0000313" key="1">
    <source>
        <dbReference type="EMBL" id="KAJ8024787.1"/>
    </source>
</evidence>
<protein>
    <submittedName>
        <fullName evidence="1">Uncharacterized protein</fullName>
    </submittedName>
</protein>
<accession>A0A9Q0YLS4</accession>